<protein>
    <recommendedName>
        <fullName evidence="4">Beta/Gamma crystallin</fullName>
    </recommendedName>
</protein>
<evidence type="ECO:0000256" key="1">
    <source>
        <dbReference type="SAM" id="SignalP"/>
    </source>
</evidence>
<feature type="chain" id="PRO_5045559758" description="Beta/Gamma crystallin" evidence="1">
    <location>
        <begin position="27"/>
        <end position="113"/>
    </location>
</feature>
<organism evidence="2 3">
    <name type="scientific">Crossiella equi</name>
    <dbReference type="NCBI Taxonomy" id="130796"/>
    <lineage>
        <taxon>Bacteria</taxon>
        <taxon>Bacillati</taxon>
        <taxon>Actinomycetota</taxon>
        <taxon>Actinomycetes</taxon>
        <taxon>Pseudonocardiales</taxon>
        <taxon>Pseudonocardiaceae</taxon>
        <taxon>Crossiella</taxon>
    </lineage>
</organism>
<evidence type="ECO:0000313" key="2">
    <source>
        <dbReference type="EMBL" id="MBP2471768.1"/>
    </source>
</evidence>
<comment type="caution">
    <text evidence="2">The sequence shown here is derived from an EMBL/GenBank/DDBJ whole genome shotgun (WGS) entry which is preliminary data.</text>
</comment>
<keyword evidence="1" id="KW-0732">Signal</keyword>
<name>A0ABS5A5A7_9PSEU</name>
<proteinExistence type="predicted"/>
<dbReference type="RefSeq" id="WP_086781606.1">
    <property type="nucleotide sequence ID" value="NZ_JAGIOO010000001.1"/>
</dbReference>
<keyword evidence="3" id="KW-1185">Reference proteome</keyword>
<reference evidence="2 3" key="1">
    <citation type="submission" date="2021-03" db="EMBL/GenBank/DDBJ databases">
        <title>Sequencing the genomes of 1000 actinobacteria strains.</title>
        <authorList>
            <person name="Klenk H.-P."/>
        </authorList>
    </citation>
    <scope>NUCLEOTIDE SEQUENCE [LARGE SCALE GENOMIC DNA]</scope>
    <source>
        <strain evidence="2 3">DSM 44580</strain>
    </source>
</reference>
<feature type="signal peptide" evidence="1">
    <location>
        <begin position="1"/>
        <end position="26"/>
    </location>
</feature>
<accession>A0ABS5A5A7</accession>
<sequence>MRTRILGLATATACAAALVLAPAASAAEGEFGFRYNDADGVLLQASMTDPASDTCLEIADTATTIAGYAFRPDNRTGSAVVLFKDVGCTGDSYSLRAGGQATESLKFRSVMFS</sequence>
<dbReference type="Proteomes" id="UP001519363">
    <property type="component" value="Unassembled WGS sequence"/>
</dbReference>
<evidence type="ECO:0000313" key="3">
    <source>
        <dbReference type="Proteomes" id="UP001519363"/>
    </source>
</evidence>
<evidence type="ECO:0008006" key="4">
    <source>
        <dbReference type="Google" id="ProtNLM"/>
    </source>
</evidence>
<gene>
    <name evidence="2" type="ORF">JOF53_000640</name>
</gene>
<dbReference type="EMBL" id="JAGIOO010000001">
    <property type="protein sequence ID" value="MBP2471768.1"/>
    <property type="molecule type" value="Genomic_DNA"/>
</dbReference>